<dbReference type="EMBL" id="GIFC01016070">
    <property type="protein sequence ID" value="MXU98153.1"/>
    <property type="molecule type" value="Transcribed_RNA"/>
</dbReference>
<feature type="domain" description="Reverse transcriptase" evidence="1">
    <location>
        <begin position="19"/>
        <end position="277"/>
    </location>
</feature>
<evidence type="ECO:0000259" key="1">
    <source>
        <dbReference type="PROSITE" id="PS50878"/>
    </source>
</evidence>
<dbReference type="AlphaFoldDB" id="A0A6B0V782"/>
<reference evidence="2" key="1">
    <citation type="submission" date="2019-12" db="EMBL/GenBank/DDBJ databases">
        <title>An insight into the sialome of adult female Ixodes ricinus ticks feeding for 6 days.</title>
        <authorList>
            <person name="Perner J."/>
            <person name="Ribeiro J.M.C."/>
        </authorList>
    </citation>
    <scope>NUCLEOTIDE SEQUENCE</scope>
    <source>
        <strain evidence="2">Semi-engorged</strain>
        <tissue evidence="2">Salivary glands</tissue>
    </source>
</reference>
<sequence>MLRRLSPESQTSLLAFFNLLWDAACFPDCWKMAHIIPLLKPSKDPSLPTSYRPIALTSCLGKTYERPINHRLVHFLEAEGVFDRNQCGFRAGRSTVDHLVRLETSIREAFVHRQHCVCVFFDLQKAYDTTWRYGILRDLYSYGVRGRMLRCIQSFLTGWTFQVRLGSILSDVFLQENGVPQGGVLSVTLFAVKINSLAKVVPTSVSYSMYVDDLQISFSSCNLSSCERQLQLTINKMSKWADQNGFRFSPEKTICVPFSLRRGLSPDPVLHLNDVNISWDLLPISCDWSLSKYRKRAISPLVLQQEFADLEQKY</sequence>
<dbReference type="InterPro" id="IPR043502">
    <property type="entry name" value="DNA/RNA_pol_sf"/>
</dbReference>
<dbReference type="PROSITE" id="PS50878">
    <property type="entry name" value="RT_POL"/>
    <property type="match status" value="1"/>
</dbReference>
<dbReference type="SUPFAM" id="SSF56672">
    <property type="entry name" value="DNA/RNA polymerases"/>
    <property type="match status" value="1"/>
</dbReference>
<evidence type="ECO:0000313" key="2">
    <source>
        <dbReference type="EMBL" id="MXU98153.1"/>
    </source>
</evidence>
<accession>A0A6B0V782</accession>
<name>A0A6B0V782_IXORI</name>
<dbReference type="Pfam" id="PF00078">
    <property type="entry name" value="RVT_1"/>
    <property type="match status" value="1"/>
</dbReference>
<protein>
    <submittedName>
        <fullName evidence="2">Putative tick transposon</fullName>
    </submittedName>
</protein>
<dbReference type="PANTHER" id="PTHR19446">
    <property type="entry name" value="REVERSE TRANSCRIPTASES"/>
    <property type="match status" value="1"/>
</dbReference>
<organism evidence="2">
    <name type="scientific">Ixodes ricinus</name>
    <name type="common">Common tick</name>
    <name type="synonym">Acarus ricinus</name>
    <dbReference type="NCBI Taxonomy" id="34613"/>
    <lineage>
        <taxon>Eukaryota</taxon>
        <taxon>Metazoa</taxon>
        <taxon>Ecdysozoa</taxon>
        <taxon>Arthropoda</taxon>
        <taxon>Chelicerata</taxon>
        <taxon>Arachnida</taxon>
        <taxon>Acari</taxon>
        <taxon>Parasitiformes</taxon>
        <taxon>Ixodida</taxon>
        <taxon>Ixodoidea</taxon>
        <taxon>Ixodidae</taxon>
        <taxon>Ixodinae</taxon>
        <taxon>Ixodes</taxon>
    </lineage>
</organism>
<proteinExistence type="predicted"/>
<dbReference type="InterPro" id="IPR000477">
    <property type="entry name" value="RT_dom"/>
</dbReference>
<dbReference type="GO" id="GO:0071897">
    <property type="term" value="P:DNA biosynthetic process"/>
    <property type="evidence" value="ECO:0007669"/>
    <property type="project" value="UniProtKB-ARBA"/>
</dbReference>
<dbReference type="CDD" id="cd01650">
    <property type="entry name" value="RT_nLTR_like"/>
    <property type="match status" value="1"/>
</dbReference>